<proteinExistence type="predicted"/>
<name>A0A9D4FQH7_DREPO</name>
<dbReference type="Proteomes" id="UP000828390">
    <property type="component" value="Unassembled WGS sequence"/>
</dbReference>
<gene>
    <name evidence="2" type="ORF">DPMN_155516</name>
</gene>
<dbReference type="AlphaFoldDB" id="A0A9D4FQH7"/>
<protein>
    <submittedName>
        <fullName evidence="2">Uncharacterized protein</fullName>
    </submittedName>
</protein>
<feature type="region of interest" description="Disordered" evidence="1">
    <location>
        <begin position="190"/>
        <end position="224"/>
    </location>
</feature>
<accession>A0A9D4FQH7</accession>
<evidence type="ECO:0000256" key="1">
    <source>
        <dbReference type="SAM" id="MobiDB-lite"/>
    </source>
</evidence>
<feature type="compositionally biased region" description="Basic and acidic residues" evidence="1">
    <location>
        <begin position="214"/>
        <end position="224"/>
    </location>
</feature>
<reference evidence="2" key="1">
    <citation type="journal article" date="2019" name="bioRxiv">
        <title>The Genome of the Zebra Mussel, Dreissena polymorpha: A Resource for Invasive Species Research.</title>
        <authorList>
            <person name="McCartney M.A."/>
            <person name="Auch B."/>
            <person name="Kono T."/>
            <person name="Mallez S."/>
            <person name="Zhang Y."/>
            <person name="Obille A."/>
            <person name="Becker A."/>
            <person name="Abrahante J.E."/>
            <person name="Garbe J."/>
            <person name="Badalamenti J.P."/>
            <person name="Herman A."/>
            <person name="Mangelson H."/>
            <person name="Liachko I."/>
            <person name="Sullivan S."/>
            <person name="Sone E.D."/>
            <person name="Koren S."/>
            <person name="Silverstein K.A.T."/>
            <person name="Beckman K.B."/>
            <person name="Gohl D.M."/>
        </authorList>
    </citation>
    <scope>NUCLEOTIDE SEQUENCE</scope>
    <source>
        <strain evidence="2">Duluth1</strain>
        <tissue evidence="2">Whole animal</tissue>
    </source>
</reference>
<reference evidence="2" key="2">
    <citation type="submission" date="2020-11" db="EMBL/GenBank/DDBJ databases">
        <authorList>
            <person name="McCartney M.A."/>
            <person name="Auch B."/>
            <person name="Kono T."/>
            <person name="Mallez S."/>
            <person name="Becker A."/>
            <person name="Gohl D.M."/>
            <person name="Silverstein K.A.T."/>
            <person name="Koren S."/>
            <person name="Bechman K.B."/>
            <person name="Herman A."/>
            <person name="Abrahante J.E."/>
            <person name="Garbe J."/>
        </authorList>
    </citation>
    <scope>NUCLEOTIDE SEQUENCE</scope>
    <source>
        <strain evidence="2">Duluth1</strain>
        <tissue evidence="2">Whole animal</tissue>
    </source>
</reference>
<dbReference type="EMBL" id="JAIWYP010000007">
    <property type="protein sequence ID" value="KAH3801854.1"/>
    <property type="molecule type" value="Genomic_DNA"/>
</dbReference>
<dbReference type="PANTHER" id="PTHR37445">
    <property type="entry name" value="PROTEIN CBG24663"/>
    <property type="match status" value="1"/>
</dbReference>
<comment type="caution">
    <text evidence="2">The sequence shown here is derived from an EMBL/GenBank/DDBJ whole genome shotgun (WGS) entry which is preliminary data.</text>
</comment>
<organism evidence="2 3">
    <name type="scientific">Dreissena polymorpha</name>
    <name type="common">Zebra mussel</name>
    <name type="synonym">Mytilus polymorpha</name>
    <dbReference type="NCBI Taxonomy" id="45954"/>
    <lineage>
        <taxon>Eukaryota</taxon>
        <taxon>Metazoa</taxon>
        <taxon>Spiralia</taxon>
        <taxon>Lophotrochozoa</taxon>
        <taxon>Mollusca</taxon>
        <taxon>Bivalvia</taxon>
        <taxon>Autobranchia</taxon>
        <taxon>Heteroconchia</taxon>
        <taxon>Euheterodonta</taxon>
        <taxon>Imparidentia</taxon>
        <taxon>Neoheterodontei</taxon>
        <taxon>Myida</taxon>
        <taxon>Dreissenoidea</taxon>
        <taxon>Dreissenidae</taxon>
        <taxon>Dreissena</taxon>
    </lineage>
</organism>
<dbReference type="PANTHER" id="PTHR37445:SF3">
    <property type="entry name" value="ZINC FINGER PHD-TYPE DOMAIN-CONTAINING PROTEIN"/>
    <property type="match status" value="1"/>
</dbReference>
<keyword evidence="3" id="KW-1185">Reference proteome</keyword>
<sequence length="224" mass="26510">MAAGFEKRIKSLEERQERKCEKEEVIKIVQNEIIKIKECEREDVRNIINQELTKNTQSKQEVRDIVHEEITRNKVNVIESSEGVDNKDKVQSVISELNERKNRENNLVMYGIDEKNSTDRTERLNHDKEKAIKEKPKRPMLVTFKDTQMKIEHLKGGSKLKEKDETHDIRIANDMTPIERENEKKLFAEAKEREKNSQGKYRFKVRGPPSARRIVREKIDQETK</sequence>
<evidence type="ECO:0000313" key="3">
    <source>
        <dbReference type="Proteomes" id="UP000828390"/>
    </source>
</evidence>
<evidence type="ECO:0000313" key="2">
    <source>
        <dbReference type="EMBL" id="KAH3801854.1"/>
    </source>
</evidence>